<accession>A0A6G1PXL8</accession>
<evidence type="ECO:0000313" key="4">
    <source>
        <dbReference type="Proteomes" id="UP000503349"/>
    </source>
</evidence>
<reference evidence="3 4" key="1">
    <citation type="submission" date="2019-02" db="EMBL/GenBank/DDBJ databases">
        <title>Opniocepnalus argus genome.</title>
        <authorList>
            <person name="Zhou C."/>
            <person name="Xiao S."/>
        </authorList>
    </citation>
    <scope>NUCLEOTIDE SEQUENCE [LARGE SCALE GENOMIC DNA]</scope>
    <source>
        <strain evidence="3">OARG1902GOOAL</strain>
        <tissue evidence="3">Muscle</tissue>
    </source>
</reference>
<sequence length="354" mass="41732">MAAPQKKAEHFMKVKDSSVEHMNSIQSSIEKLLSFSKEDTTELEMLQSRINEQSSLIGILKQRSDELLQRYQALQTIHSELEDKETDYQEKLDAERQKVQLLEKRFMDLAAYNEGIIAFRNEYKNQNAQLKLENKKLQEENDTLFCQKLQDKEVMLQKLMQEVKHLTEKNTKKEKEYRLKLADYQTKLLEQTTQQQSREASLLDQLHNAQQQQKDAVEMCKELKLQIQNAEEEHVLKEVNTSKNITRLTKEKNKFLSLSMERGTVIQEKQEEIQQLQTKLEEEKKARAEAEHRFEQEAEAVNADLKVKALQSAVDESMTKYNKLIMDFEAFKEHSANLLKQERELNKKLRYFTG</sequence>
<gene>
    <name evidence="3" type="ORF">EXN66_Car010560</name>
</gene>
<keyword evidence="4" id="KW-1185">Reference proteome</keyword>
<evidence type="ECO:0000256" key="2">
    <source>
        <dbReference type="SAM" id="Coils"/>
    </source>
</evidence>
<dbReference type="AlphaFoldDB" id="A0A6G1PXL8"/>
<dbReference type="OrthoDB" id="10020070at2759"/>
<feature type="coiled-coil region" evidence="2">
    <location>
        <begin position="206"/>
        <end position="240"/>
    </location>
</feature>
<dbReference type="InterPro" id="IPR043450">
    <property type="entry name" value="CCDC89-like"/>
</dbReference>
<protein>
    <submittedName>
        <fullName evidence="3">Coiled-coil domain-containing protein 89</fullName>
    </submittedName>
</protein>
<feature type="coiled-coil region" evidence="2">
    <location>
        <begin position="64"/>
        <end position="176"/>
    </location>
</feature>
<name>A0A6G1PXL8_CHAAH</name>
<proteinExistence type="predicted"/>
<feature type="coiled-coil region" evidence="2">
    <location>
        <begin position="266"/>
        <end position="300"/>
    </location>
</feature>
<evidence type="ECO:0000313" key="3">
    <source>
        <dbReference type="EMBL" id="KAF3694884.1"/>
    </source>
</evidence>
<dbReference type="PANTHER" id="PTHR34768">
    <property type="entry name" value="COILED-COIL DOMAIN-CONTAINING PROTEIN 89"/>
    <property type="match status" value="1"/>
</dbReference>
<dbReference type="PANTHER" id="PTHR34768:SF2">
    <property type="entry name" value="COILED-COIL DOMAIN CONTAINING 89"/>
    <property type="match status" value="1"/>
</dbReference>
<dbReference type="EMBL" id="CM015721">
    <property type="protein sequence ID" value="KAF3694884.1"/>
    <property type="molecule type" value="Genomic_DNA"/>
</dbReference>
<evidence type="ECO:0000256" key="1">
    <source>
        <dbReference type="ARBA" id="ARBA00023054"/>
    </source>
</evidence>
<reference evidence="4" key="2">
    <citation type="submission" date="2019-02" db="EMBL/GenBank/DDBJ databases">
        <title>Opniocepnalus argus Var Kimnra genome.</title>
        <authorList>
            <person name="Zhou C."/>
            <person name="Xiao S."/>
        </authorList>
    </citation>
    <scope>NUCLEOTIDE SEQUENCE [LARGE SCALE GENOMIC DNA]</scope>
</reference>
<keyword evidence="1 2" id="KW-0175">Coiled coil</keyword>
<organism evidence="3 4">
    <name type="scientific">Channa argus</name>
    <name type="common">Northern snakehead</name>
    <name type="synonym">Ophicephalus argus</name>
    <dbReference type="NCBI Taxonomy" id="215402"/>
    <lineage>
        <taxon>Eukaryota</taxon>
        <taxon>Metazoa</taxon>
        <taxon>Chordata</taxon>
        <taxon>Craniata</taxon>
        <taxon>Vertebrata</taxon>
        <taxon>Euteleostomi</taxon>
        <taxon>Actinopterygii</taxon>
        <taxon>Neopterygii</taxon>
        <taxon>Teleostei</taxon>
        <taxon>Neoteleostei</taxon>
        <taxon>Acanthomorphata</taxon>
        <taxon>Anabantaria</taxon>
        <taxon>Anabantiformes</taxon>
        <taxon>Channoidei</taxon>
        <taxon>Channidae</taxon>
        <taxon>Channa</taxon>
    </lineage>
</organism>
<dbReference type="Proteomes" id="UP000503349">
    <property type="component" value="Chromosome 10"/>
</dbReference>